<dbReference type="PROSITE" id="PS51819">
    <property type="entry name" value="VOC"/>
    <property type="match status" value="1"/>
</dbReference>
<accession>A0AAD7JMA1</accession>
<dbReference type="Gene3D" id="3.10.180.10">
    <property type="entry name" value="2,3-Dihydroxybiphenyl 1,2-Dioxygenase, domain 1"/>
    <property type="match status" value="1"/>
</dbReference>
<dbReference type="InterPro" id="IPR004360">
    <property type="entry name" value="Glyas_Fos-R_dOase_dom"/>
</dbReference>
<name>A0AAD7JMA1_9AGAR</name>
<reference evidence="2" key="1">
    <citation type="submission" date="2023-03" db="EMBL/GenBank/DDBJ databases">
        <title>Massive genome expansion in bonnet fungi (Mycena s.s.) driven by repeated elements and novel gene families across ecological guilds.</title>
        <authorList>
            <consortium name="Lawrence Berkeley National Laboratory"/>
            <person name="Harder C.B."/>
            <person name="Miyauchi S."/>
            <person name="Viragh M."/>
            <person name="Kuo A."/>
            <person name="Thoen E."/>
            <person name="Andreopoulos B."/>
            <person name="Lu D."/>
            <person name="Skrede I."/>
            <person name="Drula E."/>
            <person name="Henrissat B."/>
            <person name="Morin E."/>
            <person name="Kohler A."/>
            <person name="Barry K."/>
            <person name="LaButti K."/>
            <person name="Morin E."/>
            <person name="Salamov A."/>
            <person name="Lipzen A."/>
            <person name="Mereny Z."/>
            <person name="Hegedus B."/>
            <person name="Baldrian P."/>
            <person name="Stursova M."/>
            <person name="Weitz H."/>
            <person name="Taylor A."/>
            <person name="Grigoriev I.V."/>
            <person name="Nagy L.G."/>
            <person name="Martin F."/>
            <person name="Kauserud H."/>
        </authorList>
    </citation>
    <scope>NUCLEOTIDE SEQUENCE</scope>
    <source>
        <strain evidence="2">CBHHK188m</strain>
    </source>
</reference>
<dbReference type="EMBL" id="JARJLG010000031">
    <property type="protein sequence ID" value="KAJ7767031.1"/>
    <property type="molecule type" value="Genomic_DNA"/>
</dbReference>
<evidence type="ECO:0000259" key="1">
    <source>
        <dbReference type="PROSITE" id="PS51819"/>
    </source>
</evidence>
<dbReference type="InterPro" id="IPR037523">
    <property type="entry name" value="VOC_core"/>
</dbReference>
<dbReference type="AlphaFoldDB" id="A0AAD7JMA1"/>
<protein>
    <recommendedName>
        <fullName evidence="1">VOC domain-containing protein</fullName>
    </recommendedName>
</protein>
<evidence type="ECO:0000313" key="3">
    <source>
        <dbReference type="Proteomes" id="UP001215280"/>
    </source>
</evidence>
<dbReference type="Pfam" id="PF00903">
    <property type="entry name" value="Glyoxalase"/>
    <property type="match status" value="1"/>
</dbReference>
<sequence>MTSATSGPLTQPPPVLGIDHLKIPTNSILTKLEFYTRILPFKHLAHFDHRRADSGEIFGVIIQHAPTDLLIELRLNPAHAAAQRGWDAITWSVETRKDLEMWREWLVSKGVECSKVLKGFKGWCLVAEDPDGAFVRWYCQESHEWDAHADVDEKWLPN</sequence>
<dbReference type="InterPro" id="IPR029068">
    <property type="entry name" value="Glyas_Bleomycin-R_OHBP_Dase"/>
</dbReference>
<proteinExistence type="predicted"/>
<organism evidence="2 3">
    <name type="scientific">Mycena maculata</name>
    <dbReference type="NCBI Taxonomy" id="230809"/>
    <lineage>
        <taxon>Eukaryota</taxon>
        <taxon>Fungi</taxon>
        <taxon>Dikarya</taxon>
        <taxon>Basidiomycota</taxon>
        <taxon>Agaricomycotina</taxon>
        <taxon>Agaricomycetes</taxon>
        <taxon>Agaricomycetidae</taxon>
        <taxon>Agaricales</taxon>
        <taxon>Marasmiineae</taxon>
        <taxon>Mycenaceae</taxon>
        <taxon>Mycena</taxon>
    </lineage>
</organism>
<dbReference type="Proteomes" id="UP001215280">
    <property type="component" value="Unassembled WGS sequence"/>
</dbReference>
<comment type="caution">
    <text evidence="2">The sequence shown here is derived from an EMBL/GenBank/DDBJ whole genome shotgun (WGS) entry which is preliminary data.</text>
</comment>
<gene>
    <name evidence="2" type="ORF">DFH07DRAFT_808979</name>
</gene>
<keyword evidence="3" id="KW-1185">Reference proteome</keyword>
<feature type="domain" description="VOC" evidence="1">
    <location>
        <begin position="17"/>
        <end position="140"/>
    </location>
</feature>
<dbReference type="SUPFAM" id="SSF54593">
    <property type="entry name" value="Glyoxalase/Bleomycin resistance protein/Dihydroxybiphenyl dioxygenase"/>
    <property type="match status" value="1"/>
</dbReference>
<evidence type="ECO:0000313" key="2">
    <source>
        <dbReference type="EMBL" id="KAJ7767031.1"/>
    </source>
</evidence>